<keyword evidence="1" id="KW-1133">Transmembrane helix</keyword>
<dbReference type="EMBL" id="JAGKQM010000017">
    <property type="protein sequence ID" value="KAH0869626.1"/>
    <property type="molecule type" value="Genomic_DNA"/>
</dbReference>
<reference evidence="2 3" key="1">
    <citation type="submission" date="2021-05" db="EMBL/GenBank/DDBJ databases">
        <title>Genome Assembly of Synthetic Allotetraploid Brassica napus Reveals Homoeologous Exchanges between Subgenomes.</title>
        <authorList>
            <person name="Davis J.T."/>
        </authorList>
    </citation>
    <scope>NUCLEOTIDE SEQUENCE [LARGE SCALE GENOMIC DNA]</scope>
    <source>
        <strain evidence="3">cv. Da-Ae</strain>
        <tissue evidence="2">Seedling</tissue>
    </source>
</reference>
<proteinExistence type="predicted"/>
<keyword evidence="1" id="KW-0812">Transmembrane</keyword>
<comment type="caution">
    <text evidence="2">The sequence shown here is derived from an EMBL/GenBank/DDBJ whole genome shotgun (WGS) entry which is preliminary data.</text>
</comment>
<keyword evidence="1" id="KW-0472">Membrane</keyword>
<protein>
    <recommendedName>
        <fullName evidence="4">WAT1-related protein</fullName>
    </recommendedName>
</protein>
<feature type="transmembrane region" description="Helical" evidence="1">
    <location>
        <begin position="224"/>
        <end position="246"/>
    </location>
</feature>
<name>A0ABQ7YNA2_BRANA</name>
<accession>A0ABQ7YNA2</accession>
<feature type="transmembrane region" description="Helical" evidence="1">
    <location>
        <begin position="253"/>
        <end position="274"/>
    </location>
</feature>
<dbReference type="Proteomes" id="UP000824890">
    <property type="component" value="Unassembled WGS sequence"/>
</dbReference>
<organism evidence="2 3">
    <name type="scientific">Brassica napus</name>
    <name type="common">Rape</name>
    <dbReference type="NCBI Taxonomy" id="3708"/>
    <lineage>
        <taxon>Eukaryota</taxon>
        <taxon>Viridiplantae</taxon>
        <taxon>Streptophyta</taxon>
        <taxon>Embryophyta</taxon>
        <taxon>Tracheophyta</taxon>
        <taxon>Spermatophyta</taxon>
        <taxon>Magnoliopsida</taxon>
        <taxon>eudicotyledons</taxon>
        <taxon>Gunneridae</taxon>
        <taxon>Pentapetalae</taxon>
        <taxon>rosids</taxon>
        <taxon>malvids</taxon>
        <taxon>Brassicales</taxon>
        <taxon>Brassicaceae</taxon>
        <taxon>Brassiceae</taxon>
        <taxon>Brassica</taxon>
    </lineage>
</organism>
<feature type="transmembrane region" description="Helical" evidence="1">
    <location>
        <begin position="48"/>
        <end position="69"/>
    </location>
</feature>
<evidence type="ECO:0000313" key="3">
    <source>
        <dbReference type="Proteomes" id="UP000824890"/>
    </source>
</evidence>
<sequence length="290" mass="32339">MIEWCGRFVLVIEYVVRVFVAAVIVLLRLQLQVSNWSGLKQFPVTNCAGVAIVVIGVISSFPCCNWLPIPYLLPISRTSCHSLATPIAVFTYKRVLGVTAFGGAGVLDGEVVPIFRDWFSVACVGSSVGAFKIVVFSILVLVWYGVVCIFGLFSATVKCPEDHWFAIFFAPVKSSELKCVVPHYVVWSGGWACFFYFAWFSRISGVGGLSSLEAHPRCIWLSPYKLLVVLSFMANISSFLFLKLLVTWGEFQLVLLLYVSCGWALVSLLMGFSYCEYLPFSHTLYFTLLF</sequence>
<feature type="transmembrane region" description="Helical" evidence="1">
    <location>
        <begin position="6"/>
        <end position="27"/>
    </location>
</feature>
<gene>
    <name evidence="2" type="ORF">HID58_076648</name>
</gene>
<feature type="transmembrane region" description="Helical" evidence="1">
    <location>
        <begin position="184"/>
        <end position="204"/>
    </location>
</feature>
<evidence type="ECO:0000256" key="1">
    <source>
        <dbReference type="SAM" id="Phobius"/>
    </source>
</evidence>
<evidence type="ECO:0000313" key="2">
    <source>
        <dbReference type="EMBL" id="KAH0869626.1"/>
    </source>
</evidence>
<keyword evidence="3" id="KW-1185">Reference proteome</keyword>
<feature type="transmembrane region" description="Helical" evidence="1">
    <location>
        <begin position="133"/>
        <end position="153"/>
    </location>
</feature>
<evidence type="ECO:0008006" key="4">
    <source>
        <dbReference type="Google" id="ProtNLM"/>
    </source>
</evidence>